<proteinExistence type="inferred from homology"/>
<sequence length="195" mass="21758">MTWRQSLLKTIYPVLMLKSKLFPGKKDVQLNTAKAPAPVSFHSLNATTIAGSPLAFDSLKGKKVLLVNTASDCGYTGQYDELERLQRQYAGKIVVLGFPANDFKQQEKGDNASIAEFCRMNYGVSFTMLGKSSVIKGTDQNPVFRWLSDPAMNGWCSQAPVWNFCKYLVDENGTLLGYFSQQVSPLDKRLTDLIR</sequence>
<evidence type="ECO:0000313" key="6">
    <source>
        <dbReference type="Proteomes" id="UP000190888"/>
    </source>
</evidence>
<evidence type="ECO:0000256" key="2">
    <source>
        <dbReference type="ARBA" id="ARBA00022559"/>
    </source>
</evidence>
<dbReference type="PANTHER" id="PTHR11592">
    <property type="entry name" value="GLUTATHIONE PEROXIDASE"/>
    <property type="match status" value="1"/>
</dbReference>
<dbReference type="GO" id="GO:0034599">
    <property type="term" value="P:cellular response to oxidative stress"/>
    <property type="evidence" value="ECO:0007669"/>
    <property type="project" value="TreeGrafter"/>
</dbReference>
<accession>A0A1T4JPK5</accession>
<evidence type="ECO:0000313" key="5">
    <source>
        <dbReference type="EMBL" id="SJZ32114.1"/>
    </source>
</evidence>
<keyword evidence="3 4" id="KW-0560">Oxidoreductase</keyword>
<dbReference type="CDD" id="cd00340">
    <property type="entry name" value="GSH_Peroxidase"/>
    <property type="match status" value="1"/>
</dbReference>
<keyword evidence="6" id="KW-1185">Reference proteome</keyword>
<dbReference type="SUPFAM" id="SSF52833">
    <property type="entry name" value="Thioredoxin-like"/>
    <property type="match status" value="1"/>
</dbReference>
<dbReference type="GO" id="GO:0004601">
    <property type="term" value="F:peroxidase activity"/>
    <property type="evidence" value="ECO:0007669"/>
    <property type="project" value="UniProtKB-KW"/>
</dbReference>
<dbReference type="AlphaFoldDB" id="A0A1T4JPK5"/>
<evidence type="ECO:0000256" key="1">
    <source>
        <dbReference type="ARBA" id="ARBA00006926"/>
    </source>
</evidence>
<dbReference type="PRINTS" id="PR01011">
    <property type="entry name" value="GLUTPROXDASE"/>
</dbReference>
<dbReference type="Proteomes" id="UP000190888">
    <property type="component" value="Unassembled WGS sequence"/>
</dbReference>
<protein>
    <recommendedName>
        <fullName evidence="4">Glutathione peroxidase</fullName>
    </recommendedName>
</protein>
<evidence type="ECO:0000256" key="4">
    <source>
        <dbReference type="RuleBase" id="RU000499"/>
    </source>
</evidence>
<dbReference type="PROSITE" id="PS00460">
    <property type="entry name" value="GLUTATHIONE_PEROXID_1"/>
    <property type="match status" value="1"/>
</dbReference>
<dbReference type="STRING" id="413434.SAMN04488132_10144"/>
<dbReference type="PANTHER" id="PTHR11592:SF78">
    <property type="entry name" value="GLUTATHIONE PEROXIDASE"/>
    <property type="match status" value="1"/>
</dbReference>
<dbReference type="InterPro" id="IPR036249">
    <property type="entry name" value="Thioredoxin-like_sf"/>
</dbReference>
<evidence type="ECO:0000256" key="3">
    <source>
        <dbReference type="ARBA" id="ARBA00023002"/>
    </source>
</evidence>
<dbReference type="EMBL" id="FUWH01000001">
    <property type="protein sequence ID" value="SJZ32114.1"/>
    <property type="molecule type" value="Genomic_DNA"/>
</dbReference>
<dbReference type="PROSITE" id="PS51355">
    <property type="entry name" value="GLUTATHIONE_PEROXID_3"/>
    <property type="match status" value="1"/>
</dbReference>
<organism evidence="5 6">
    <name type="scientific">Sediminibacterium ginsengisoli</name>
    <dbReference type="NCBI Taxonomy" id="413434"/>
    <lineage>
        <taxon>Bacteria</taxon>
        <taxon>Pseudomonadati</taxon>
        <taxon>Bacteroidota</taxon>
        <taxon>Chitinophagia</taxon>
        <taxon>Chitinophagales</taxon>
        <taxon>Chitinophagaceae</taxon>
        <taxon>Sediminibacterium</taxon>
    </lineage>
</organism>
<name>A0A1T4JPK5_9BACT</name>
<gene>
    <name evidence="5" type="ORF">SAMN04488132_10144</name>
</gene>
<dbReference type="InterPro" id="IPR029759">
    <property type="entry name" value="GPX_AS"/>
</dbReference>
<dbReference type="InterPro" id="IPR000889">
    <property type="entry name" value="Glutathione_peroxidase"/>
</dbReference>
<dbReference type="Gene3D" id="3.40.30.10">
    <property type="entry name" value="Glutaredoxin"/>
    <property type="match status" value="1"/>
</dbReference>
<dbReference type="RefSeq" id="WP_078829949.1">
    <property type="nucleotide sequence ID" value="NZ_FUWH01000001.1"/>
</dbReference>
<reference evidence="5 6" key="1">
    <citation type="submission" date="2017-02" db="EMBL/GenBank/DDBJ databases">
        <authorList>
            <person name="Peterson S.W."/>
        </authorList>
    </citation>
    <scope>NUCLEOTIDE SEQUENCE [LARGE SCALE GENOMIC DNA]</scope>
    <source>
        <strain evidence="5 6">DSM 22335</strain>
    </source>
</reference>
<dbReference type="Pfam" id="PF00255">
    <property type="entry name" value="GSHPx"/>
    <property type="match status" value="1"/>
</dbReference>
<keyword evidence="2 4" id="KW-0575">Peroxidase</keyword>
<dbReference type="OrthoDB" id="9789406at2"/>
<comment type="similarity">
    <text evidence="1 4">Belongs to the glutathione peroxidase family.</text>
</comment>